<dbReference type="EMBL" id="QHCT01000005">
    <property type="protein sequence ID" value="RHX87394.1"/>
    <property type="molecule type" value="Genomic_DNA"/>
</dbReference>
<keyword evidence="1" id="KW-1133">Transmembrane helix</keyword>
<evidence type="ECO:0000313" key="2">
    <source>
        <dbReference type="EMBL" id="RHX87394.1"/>
    </source>
</evidence>
<organism evidence="2 3">
    <name type="scientific">Leptospira stimsonii</name>
    <dbReference type="NCBI Taxonomy" id="2202203"/>
    <lineage>
        <taxon>Bacteria</taxon>
        <taxon>Pseudomonadati</taxon>
        <taxon>Spirochaetota</taxon>
        <taxon>Spirochaetia</taxon>
        <taxon>Leptospirales</taxon>
        <taxon>Leptospiraceae</taxon>
        <taxon>Leptospira</taxon>
    </lineage>
</organism>
<proteinExistence type="predicted"/>
<dbReference type="RefSeq" id="WP_118969887.1">
    <property type="nucleotide sequence ID" value="NZ_QHCT01000005.1"/>
</dbReference>
<accession>A0A396Z165</accession>
<reference evidence="3" key="1">
    <citation type="submission" date="2018-05" db="EMBL/GenBank/DDBJ databases">
        <title>Leptospira yasudae sp. nov. and Leptospira stimsonii sp. nov., two pathogenic species of the genus Leptospira isolated from environmental sources.</title>
        <authorList>
            <person name="Casanovas-Massana A."/>
            <person name="Hamond C."/>
            <person name="Santos L.A."/>
            <person name="Hacker K.P."/>
            <person name="Balassiano I."/>
            <person name="Medeiros M.A."/>
            <person name="Reis M.G."/>
            <person name="Ko A.I."/>
            <person name="Wunder E.A."/>
        </authorList>
    </citation>
    <scope>NUCLEOTIDE SEQUENCE [LARGE SCALE GENOMIC DNA]</scope>
    <source>
        <strain evidence="3">Yale</strain>
    </source>
</reference>
<keyword evidence="1" id="KW-0812">Transmembrane</keyword>
<dbReference type="AlphaFoldDB" id="A0A396Z165"/>
<evidence type="ECO:0000256" key="1">
    <source>
        <dbReference type="SAM" id="Phobius"/>
    </source>
</evidence>
<feature type="transmembrane region" description="Helical" evidence="1">
    <location>
        <begin position="20"/>
        <end position="39"/>
    </location>
</feature>
<sequence>MGKEIAILKSGISYVLEDEFFVYRFEVGGSFVLGSLILWKDDLGAQDLSQKTEIRKESRF</sequence>
<comment type="caution">
    <text evidence="2">The sequence shown here is derived from an EMBL/GenBank/DDBJ whole genome shotgun (WGS) entry which is preliminary data.</text>
</comment>
<name>A0A396Z165_9LEPT</name>
<keyword evidence="1" id="KW-0472">Membrane</keyword>
<dbReference type="Proteomes" id="UP000265798">
    <property type="component" value="Unassembled WGS sequence"/>
</dbReference>
<gene>
    <name evidence="2" type="ORF">DLM75_18060</name>
</gene>
<protein>
    <submittedName>
        <fullName evidence="2">Uncharacterized protein</fullName>
    </submittedName>
</protein>
<evidence type="ECO:0000313" key="3">
    <source>
        <dbReference type="Proteomes" id="UP000265798"/>
    </source>
</evidence>